<dbReference type="Proteomes" id="UP001311730">
    <property type="component" value="Unassembled WGS sequence"/>
</dbReference>
<keyword evidence="2" id="KW-1185">Reference proteome</keyword>
<dbReference type="InterPro" id="IPR025396">
    <property type="entry name" value="DUF4302"/>
</dbReference>
<dbReference type="Pfam" id="PF14135">
    <property type="entry name" value="DUF4302"/>
    <property type="match status" value="1"/>
</dbReference>
<dbReference type="EMBL" id="JAYKBW010000007">
    <property type="protein sequence ID" value="MEB3075098.1"/>
    <property type="molecule type" value="Genomic_DNA"/>
</dbReference>
<organism evidence="1 2">
    <name type="scientific">Capnocytophaga gingivalis</name>
    <dbReference type="NCBI Taxonomy" id="1017"/>
    <lineage>
        <taxon>Bacteria</taxon>
        <taxon>Pseudomonadati</taxon>
        <taxon>Bacteroidota</taxon>
        <taxon>Flavobacteriia</taxon>
        <taxon>Flavobacteriales</taxon>
        <taxon>Flavobacteriaceae</taxon>
        <taxon>Capnocytophaga</taxon>
    </lineage>
</organism>
<reference evidence="1 2" key="1">
    <citation type="submission" date="2023-12" db="EMBL/GenBank/DDBJ databases">
        <title>Genomic sequences of Capnocytophaga and Parvimonas strains.</title>
        <authorList>
            <person name="Watt R.M."/>
            <person name="Wang M."/>
            <person name="Yang T."/>
            <person name="Tong W.M."/>
        </authorList>
    </citation>
    <scope>NUCLEOTIDE SEQUENCE [LARGE SCALE GENOMIC DNA]</scope>
    <source>
        <strain evidence="1 2">CCUG 13096</strain>
    </source>
</reference>
<evidence type="ECO:0000313" key="2">
    <source>
        <dbReference type="Proteomes" id="UP001311730"/>
    </source>
</evidence>
<name>A0ABU5Z9N8_9FLAO</name>
<gene>
    <name evidence="1" type="ORF">VJJ08_07280</name>
</gene>
<sequence length="446" mass="50753">MKKYITLLLTASFITSCSYKEDNPFGDDQQALQRIPQLMQGYKKAWENDSYWLFTVFPGENKSFQALPATNQGIGGYNFVIKLKDGKVIASSEVASDNNEVTSYFTYNANEAPGVSFDTHNKILHHFYVSSYDYPRGKGGDVEYLIEKEENGTYTFKGKLSGNTMVLTSLTGDRAAFLNKIRENRSLLFGKILAPVQINGKTVNMLFSSLERQIVFSYDGNNVQQAFALTEKGIKFYEPVDVNGVKITELYINNAKTAFTTPDGAITINFVNPPIIFNRTDDIKWATFDTGSASQDLLDQYATLNTTVKDLYYWYDLNVDKNLQIRLLHNDDSGYVVGFKKHLSYDARWSGGNDTFYEINFDAVVGHPDQIAISLRGEVKSQYYKVDHPDENLLQNRYNWFASSMYNFYSYIASKSPYKVADDPNNANYYKLTSVKDSNTWFLLSK</sequence>
<dbReference type="PROSITE" id="PS51257">
    <property type="entry name" value="PROKAR_LIPOPROTEIN"/>
    <property type="match status" value="1"/>
</dbReference>
<protein>
    <submittedName>
        <fullName evidence="1">DUF4302 domain-containing protein</fullName>
    </submittedName>
</protein>
<accession>A0ABU5Z9N8</accession>
<proteinExistence type="predicted"/>
<dbReference type="RefSeq" id="WP_323983371.1">
    <property type="nucleotide sequence ID" value="NZ_JAYKBW010000007.1"/>
</dbReference>
<comment type="caution">
    <text evidence="1">The sequence shown here is derived from an EMBL/GenBank/DDBJ whole genome shotgun (WGS) entry which is preliminary data.</text>
</comment>
<evidence type="ECO:0000313" key="1">
    <source>
        <dbReference type="EMBL" id="MEB3075098.1"/>
    </source>
</evidence>